<dbReference type="Gene3D" id="3.40.50.410">
    <property type="entry name" value="von Willebrand factor, type A domain"/>
    <property type="match status" value="1"/>
</dbReference>
<dbReference type="InterPro" id="IPR013694">
    <property type="entry name" value="VIT"/>
</dbReference>
<reference evidence="4 5" key="1">
    <citation type="submission" date="2021-08" db="EMBL/GenBank/DDBJ databases">
        <title>Draft Genome Sequence of Phanerochaete sordida strain YK-624.</title>
        <authorList>
            <person name="Mori T."/>
            <person name="Dohra H."/>
            <person name="Suzuki T."/>
            <person name="Kawagishi H."/>
            <person name="Hirai H."/>
        </authorList>
    </citation>
    <scope>NUCLEOTIDE SEQUENCE [LARGE SCALE GENOMIC DNA]</scope>
    <source>
        <strain evidence="4 5">YK-624</strain>
    </source>
</reference>
<feature type="compositionally biased region" description="Low complexity" evidence="1">
    <location>
        <begin position="834"/>
        <end position="860"/>
    </location>
</feature>
<protein>
    <submittedName>
        <fullName evidence="4">von Willebrand domain-containing protein</fullName>
    </submittedName>
</protein>
<evidence type="ECO:0000313" key="4">
    <source>
        <dbReference type="EMBL" id="GJE93149.1"/>
    </source>
</evidence>
<comment type="caution">
    <text evidence="4">The sequence shown here is derived from an EMBL/GenBank/DDBJ whole genome shotgun (WGS) entry which is preliminary data.</text>
</comment>
<dbReference type="PROSITE" id="PS51468">
    <property type="entry name" value="VIT"/>
    <property type="match status" value="1"/>
</dbReference>
<feature type="region of interest" description="Disordered" evidence="1">
    <location>
        <begin position="933"/>
        <end position="1019"/>
    </location>
</feature>
<evidence type="ECO:0000313" key="5">
    <source>
        <dbReference type="Proteomes" id="UP000703269"/>
    </source>
</evidence>
<dbReference type="InterPro" id="IPR002035">
    <property type="entry name" value="VWF_A"/>
</dbReference>
<dbReference type="PROSITE" id="PS50234">
    <property type="entry name" value="VWFA"/>
    <property type="match status" value="1"/>
</dbReference>
<gene>
    <name evidence="4" type="ORF">PsYK624_093080</name>
</gene>
<dbReference type="Pfam" id="PF13768">
    <property type="entry name" value="VWA_3"/>
    <property type="match status" value="1"/>
</dbReference>
<feature type="compositionally biased region" description="Low complexity" evidence="1">
    <location>
        <begin position="972"/>
        <end position="982"/>
    </location>
</feature>
<feature type="compositionally biased region" description="Basic residues" evidence="1">
    <location>
        <begin position="772"/>
        <end position="791"/>
    </location>
</feature>
<keyword evidence="5" id="KW-1185">Reference proteome</keyword>
<feature type="region of interest" description="Disordered" evidence="1">
    <location>
        <begin position="679"/>
        <end position="745"/>
    </location>
</feature>
<dbReference type="PANTHER" id="PTHR45737:SF6">
    <property type="entry name" value="VON WILLEBRAND FACTOR A DOMAIN-CONTAINING PROTEIN 5A"/>
    <property type="match status" value="1"/>
</dbReference>
<proteinExistence type="predicted"/>
<dbReference type="Proteomes" id="UP000703269">
    <property type="component" value="Unassembled WGS sequence"/>
</dbReference>
<dbReference type="InterPro" id="IPR036465">
    <property type="entry name" value="vWFA_dom_sf"/>
</dbReference>
<dbReference type="Pfam" id="PF08487">
    <property type="entry name" value="VIT"/>
    <property type="match status" value="1"/>
</dbReference>
<name>A0A9P3GF17_9APHY</name>
<feature type="compositionally biased region" description="Basic residues" evidence="1">
    <location>
        <begin position="800"/>
        <end position="812"/>
    </location>
</feature>
<dbReference type="PANTHER" id="PTHR45737">
    <property type="entry name" value="VON WILLEBRAND FACTOR A DOMAIN-CONTAINING PROTEIN 5A"/>
    <property type="match status" value="1"/>
</dbReference>
<evidence type="ECO:0000259" key="2">
    <source>
        <dbReference type="PROSITE" id="PS50234"/>
    </source>
</evidence>
<dbReference type="AlphaFoldDB" id="A0A9P3GF17"/>
<organism evidence="4 5">
    <name type="scientific">Phanerochaete sordida</name>
    <dbReference type="NCBI Taxonomy" id="48140"/>
    <lineage>
        <taxon>Eukaryota</taxon>
        <taxon>Fungi</taxon>
        <taxon>Dikarya</taxon>
        <taxon>Basidiomycota</taxon>
        <taxon>Agaricomycotina</taxon>
        <taxon>Agaricomycetes</taxon>
        <taxon>Polyporales</taxon>
        <taxon>Phanerochaetaceae</taxon>
        <taxon>Phanerochaete</taxon>
    </lineage>
</organism>
<dbReference type="SUPFAM" id="SSF53300">
    <property type="entry name" value="vWA-like"/>
    <property type="match status" value="1"/>
</dbReference>
<sequence>MRLQTPPTPSTRPCGIQYSLPSTNNAYLPLVRAKVHADVVDVSAIITITQEFWQHYAPVLQRAKYIFPIPARAAVCAFKMTAANGTVIAAVAKEKERAQREHEAAISQGCMTGLVEHVTDDIFTISLGALPSDQMVTTEVTYVLDLMDEEVTDQVQLRIPMYIGMCYGTLPVGIHDALQVPPERVSISVDVRMQGTVRSITSPTHPTLILSDGGAHTSRGAWGSRDFLTSDFVLAVAADGLDAPRCFAQRARSGATALQLNIVPKFNLPGVEPQEYAFLIDQSSSMAGDRIEVAKRALVTLLRALPSRGTKINVFGFGSRCDILWHKSMPYDESSIRHATEYVDRMEANHGGTNILNALDQMLKYRETSMPTACFILTAGQAHDQNCVFDAVQSAVRTAMPSAPLRIFTLGIGHTPSAAMCEGIARAGNGISLFATSAESIIGKCSKLVRASRACILKNVSIDWGVRNDLAEAYRTGNTSLKGVRQAPADVAAIYPGSRFVVFALVEDEDFKPPREVVIRAQRDGQGEVFTFSVPVQVVAAPADARPPLIPTLAVHRTIMDLEDAARGSHCPQNIKATIVRLGREHQLASKYTSFVAVDRRGGTEDDADTVAQGAPTSVRVHATPGYSLSCSAYYGWDAAGRRCRRDRAPVYEDLSDSDSGEECAYSPPPLPVACRLFRSRSPTPIRSPRRSRSRSPTIVRSSRRSRSHRSASPTPVLPEDGVSTAAGAPVPIVSPPTELPDSPFGAASLRLEDCEWRRPYSPNTSVPHEGRRSRSRSPPTMRHRICRSPRARSPDVVHVRKAHRRSPRRSLVRCSRSPPRTPPAILPRRWRMPSRSPSPSYIGRRPSSSRSRSRSCAPRVILCERSPPRSPTRVPSSPRHHPHAPSPQTVSARAAQPVVVAPPVPIASPLPPPIIIRPPGFEPHAPLMIIAPSDDTSPQHRRAPPYASLPDRPSIQSRASPVPVTVRWYSRSRTPSPLPVRLRPRTPPPLPVRSPERPRTPPPLPVRAPSAPRTLPPLPARAETAEDRVRALARLQAADGSFAPTPALGALLAGALLDVDGDATAWATALAVALLRRDVREAPEVREGLVEKAVGYVEDVEGMDAEAAVARAQEVVEGVCRRG</sequence>
<dbReference type="EMBL" id="BPQB01000030">
    <property type="protein sequence ID" value="GJE93149.1"/>
    <property type="molecule type" value="Genomic_DNA"/>
</dbReference>
<dbReference type="OrthoDB" id="1729737at2759"/>
<evidence type="ECO:0000256" key="1">
    <source>
        <dbReference type="SAM" id="MobiDB-lite"/>
    </source>
</evidence>
<dbReference type="SMART" id="SM00609">
    <property type="entry name" value="VIT"/>
    <property type="match status" value="1"/>
</dbReference>
<accession>A0A9P3GF17</accession>
<feature type="domain" description="VWFA" evidence="2">
    <location>
        <begin position="275"/>
        <end position="460"/>
    </location>
</feature>
<feature type="region of interest" description="Disordered" evidence="1">
    <location>
        <begin position="759"/>
        <end position="893"/>
    </location>
</feature>
<feature type="domain" description="VIT" evidence="3">
    <location>
        <begin position="14"/>
        <end position="144"/>
    </location>
</feature>
<dbReference type="SMART" id="SM00327">
    <property type="entry name" value="VWA"/>
    <property type="match status" value="1"/>
</dbReference>
<evidence type="ECO:0000259" key="3">
    <source>
        <dbReference type="PROSITE" id="PS51468"/>
    </source>
</evidence>